<evidence type="ECO:0000256" key="5">
    <source>
        <dbReference type="ARBA" id="ARBA00022833"/>
    </source>
</evidence>
<dbReference type="PIRSF" id="PIRSF006113">
    <property type="entry name" value="PTP_synth"/>
    <property type="match status" value="1"/>
</dbReference>
<dbReference type="EC" id="4.-.-.-" evidence="8"/>
<dbReference type="RefSeq" id="WP_206580318.1">
    <property type="nucleotide sequence ID" value="NZ_JAFKCT010000015.1"/>
</dbReference>
<comment type="similarity">
    <text evidence="2 8">Belongs to the PTPS family. QueD subfamily.</text>
</comment>
<evidence type="ECO:0000313" key="9">
    <source>
        <dbReference type="EMBL" id="MBN7813547.1"/>
    </source>
</evidence>
<dbReference type="Gene3D" id="3.30.479.10">
    <property type="entry name" value="6-pyruvoyl tetrahydropterin synthase/QueD"/>
    <property type="match status" value="1"/>
</dbReference>
<dbReference type="InterPro" id="IPR038418">
    <property type="entry name" value="6-PTP_synth/QueD_sf"/>
</dbReference>
<evidence type="ECO:0000256" key="6">
    <source>
        <dbReference type="ARBA" id="ARBA00023239"/>
    </source>
</evidence>
<keyword evidence="4 8" id="KW-0479">Metal-binding</keyword>
<gene>
    <name evidence="9" type="primary">queD</name>
    <name evidence="9" type="ORF">J0A68_21500</name>
</gene>
<dbReference type="EMBL" id="JAFKCT010000015">
    <property type="protein sequence ID" value="MBN7813547.1"/>
    <property type="molecule type" value="Genomic_DNA"/>
</dbReference>
<keyword evidence="5 8" id="KW-0862">Zinc</keyword>
<keyword evidence="6 8" id="KW-0456">Lyase</keyword>
<proteinExistence type="inferred from homology"/>
<evidence type="ECO:0000313" key="10">
    <source>
        <dbReference type="Proteomes" id="UP000664317"/>
    </source>
</evidence>
<reference evidence="9 10" key="1">
    <citation type="submission" date="2021-03" db="EMBL/GenBank/DDBJ databases">
        <title>novel species isolated from a fishpond in China.</title>
        <authorList>
            <person name="Lu H."/>
            <person name="Cai Z."/>
        </authorList>
    </citation>
    <scope>NUCLEOTIDE SEQUENCE [LARGE SCALE GENOMIC DNA]</scope>
    <source>
        <strain evidence="9 10">H41</strain>
    </source>
</reference>
<organism evidence="9 10">
    <name type="scientific">Algoriphagus oliviformis</name>
    <dbReference type="NCBI Taxonomy" id="2811231"/>
    <lineage>
        <taxon>Bacteria</taxon>
        <taxon>Pseudomonadati</taxon>
        <taxon>Bacteroidota</taxon>
        <taxon>Cytophagia</taxon>
        <taxon>Cytophagales</taxon>
        <taxon>Cyclobacteriaceae</taxon>
        <taxon>Algoriphagus</taxon>
    </lineage>
</organism>
<comment type="catalytic activity">
    <reaction evidence="7 8">
        <text>7,8-dihydroneopterin 3'-triphosphate + H2O = 6-carboxy-5,6,7,8-tetrahydropterin + triphosphate + acetaldehyde + 2 H(+)</text>
        <dbReference type="Rhea" id="RHEA:27966"/>
        <dbReference type="ChEBI" id="CHEBI:15343"/>
        <dbReference type="ChEBI" id="CHEBI:15377"/>
        <dbReference type="ChEBI" id="CHEBI:15378"/>
        <dbReference type="ChEBI" id="CHEBI:18036"/>
        <dbReference type="ChEBI" id="CHEBI:58462"/>
        <dbReference type="ChEBI" id="CHEBI:61032"/>
        <dbReference type="EC" id="4.1.2.50"/>
    </reaction>
</comment>
<dbReference type="Proteomes" id="UP000664317">
    <property type="component" value="Unassembled WGS sequence"/>
</dbReference>
<dbReference type="SUPFAM" id="SSF55620">
    <property type="entry name" value="Tetrahydrobiopterin biosynthesis enzymes-like"/>
    <property type="match status" value="1"/>
</dbReference>
<evidence type="ECO:0000256" key="7">
    <source>
        <dbReference type="ARBA" id="ARBA00048807"/>
    </source>
</evidence>
<keyword evidence="8" id="KW-0671">Queuosine biosynthesis</keyword>
<comment type="pathway">
    <text evidence="1 8">Purine metabolism; 7-cyano-7-deazaguanine biosynthesis.</text>
</comment>
<comment type="caution">
    <text evidence="9">The sequence shown here is derived from an EMBL/GenBank/DDBJ whole genome shotgun (WGS) entry which is preliminary data.</text>
</comment>
<protein>
    <recommendedName>
        <fullName evidence="3 8">6-carboxy-5,6,7,8-tetrahydropterin synthase</fullName>
        <ecNumber evidence="8">4.-.-.-</ecNumber>
    </recommendedName>
</protein>
<keyword evidence="10" id="KW-1185">Reference proteome</keyword>
<evidence type="ECO:0000256" key="4">
    <source>
        <dbReference type="ARBA" id="ARBA00022723"/>
    </source>
</evidence>
<comment type="cofactor">
    <cofactor evidence="8">
        <name>Zn(2+)</name>
        <dbReference type="ChEBI" id="CHEBI:29105"/>
    </cofactor>
    <text evidence="8">Binds 1 zinc ion per subunit.</text>
</comment>
<accession>A0ABS3C8V6</accession>
<name>A0ABS3C8V6_9BACT</name>
<evidence type="ECO:0000256" key="8">
    <source>
        <dbReference type="PIRNR" id="PIRNR006113"/>
    </source>
</evidence>
<evidence type="ECO:0000256" key="3">
    <source>
        <dbReference type="ARBA" id="ARBA00018141"/>
    </source>
</evidence>
<dbReference type="PANTHER" id="PTHR12589:SF7">
    <property type="entry name" value="6-PYRUVOYL TETRAHYDROBIOPTERIN SYNTHASE"/>
    <property type="match status" value="1"/>
</dbReference>
<dbReference type="NCBIfam" id="TIGR03367">
    <property type="entry name" value="queuosine_QueD"/>
    <property type="match status" value="1"/>
</dbReference>
<sequence>MISITKKIEFEAAHRISNYPGSCSEIHGHTYKLEVTVSGEINPETDMVMDFKNLKEILQKTVIAHFDHTLILKKSTENQTIFSSYLGKITWMESEPTAEQMLVWMVSSITPRLPSGVSLQKLKLHETSGSFATWKNIKG</sequence>
<dbReference type="InterPro" id="IPR007115">
    <property type="entry name" value="6-PTP_synth/QueD"/>
</dbReference>
<evidence type="ECO:0000256" key="1">
    <source>
        <dbReference type="ARBA" id="ARBA00005061"/>
    </source>
</evidence>
<dbReference type="PANTHER" id="PTHR12589">
    <property type="entry name" value="PYRUVOYL TETRAHYDROBIOPTERIN SYNTHASE"/>
    <property type="match status" value="1"/>
</dbReference>
<dbReference type="Pfam" id="PF01242">
    <property type="entry name" value="PTPS"/>
    <property type="match status" value="1"/>
</dbReference>
<evidence type="ECO:0000256" key="2">
    <source>
        <dbReference type="ARBA" id="ARBA00008900"/>
    </source>
</evidence>